<dbReference type="Gene3D" id="3.40.50.300">
    <property type="entry name" value="P-loop containing nucleotide triphosphate hydrolases"/>
    <property type="match status" value="1"/>
</dbReference>
<sequence length="465" mass="52848">MDYKNILKLISENLYCGIFIVDNEGRVIFYNQSINDLAGLNVENAVGKHMLEIFPKLTEETSTILRTLKTGEGLKNYVQNYYNYQDKRVTILSSTVPIYEDGHLVGVVEIFSDVDKYNNMNQTKSSKGFMENTVYTLNDIIGNSKEKKELKEKIKKTANSNSPVLVYGETGTGKELVVQCLHSESTRRNKPFIAQNCAAIPSTLFESILFGTALGSFTGAKDSKGLIESAEGGTLFLDEINSMDITLQAKLLRFLQEGHIRRLGENKSHEVDVRVIAALNEDPYEAIEAGTLRKDLFYRLSVINFSLPPLRENKKDIIEISNYFLEFFNSKLNKNIKGFSDEVLEFFKSYDWPGNVRELKHSIEYAVNITESNTISKSDLPDYFKLKNKKTNADVKMTDDLLTDDSSSLLTLSEQVGQFERKVIINALKQYDCNISKTSKKLGLPRQTLYYKMDKLNIKMDKTLD</sequence>
<dbReference type="RefSeq" id="WP_145085270.1">
    <property type="nucleotide sequence ID" value="NZ_VLKH01000009.1"/>
</dbReference>
<dbReference type="GO" id="GO:0043565">
    <property type="term" value="F:sequence-specific DNA binding"/>
    <property type="evidence" value="ECO:0007669"/>
    <property type="project" value="InterPro"/>
</dbReference>
<dbReference type="InterPro" id="IPR058031">
    <property type="entry name" value="AAA_lid_NorR"/>
</dbReference>
<dbReference type="InterPro" id="IPR027417">
    <property type="entry name" value="P-loop_NTPase"/>
</dbReference>
<evidence type="ECO:0000256" key="4">
    <source>
        <dbReference type="ARBA" id="ARBA00023125"/>
    </source>
</evidence>
<dbReference type="Pfam" id="PF25601">
    <property type="entry name" value="AAA_lid_14"/>
    <property type="match status" value="1"/>
</dbReference>
<evidence type="ECO:0000313" key="8">
    <source>
        <dbReference type="EMBL" id="TWH78474.1"/>
    </source>
</evidence>
<dbReference type="GO" id="GO:0006355">
    <property type="term" value="P:regulation of DNA-templated transcription"/>
    <property type="evidence" value="ECO:0007669"/>
    <property type="project" value="InterPro"/>
</dbReference>
<dbReference type="SUPFAM" id="SSF52540">
    <property type="entry name" value="P-loop containing nucleoside triphosphate hydrolases"/>
    <property type="match status" value="1"/>
</dbReference>
<dbReference type="PROSITE" id="PS50112">
    <property type="entry name" value="PAS"/>
    <property type="match status" value="1"/>
</dbReference>
<dbReference type="InterPro" id="IPR025662">
    <property type="entry name" value="Sigma_54_int_dom_ATP-bd_1"/>
</dbReference>
<dbReference type="NCBIfam" id="TIGR00229">
    <property type="entry name" value="sensory_box"/>
    <property type="match status" value="1"/>
</dbReference>
<dbReference type="InterPro" id="IPR025943">
    <property type="entry name" value="Sigma_54_int_dom_ATP-bd_2"/>
</dbReference>
<dbReference type="InterPro" id="IPR009057">
    <property type="entry name" value="Homeodomain-like_sf"/>
</dbReference>
<dbReference type="InterPro" id="IPR025944">
    <property type="entry name" value="Sigma_54_int_dom_CS"/>
</dbReference>
<keyword evidence="2" id="KW-0067">ATP-binding</keyword>
<dbReference type="InterPro" id="IPR002078">
    <property type="entry name" value="Sigma_54_int"/>
</dbReference>
<accession>A0A562J6B3</accession>
<dbReference type="GO" id="GO:0005524">
    <property type="term" value="F:ATP binding"/>
    <property type="evidence" value="ECO:0007669"/>
    <property type="project" value="UniProtKB-KW"/>
</dbReference>
<dbReference type="Gene3D" id="1.10.10.60">
    <property type="entry name" value="Homeodomain-like"/>
    <property type="match status" value="1"/>
</dbReference>
<dbReference type="SMART" id="SM00091">
    <property type="entry name" value="PAS"/>
    <property type="match status" value="1"/>
</dbReference>
<dbReference type="SUPFAM" id="SSF55785">
    <property type="entry name" value="PYP-like sensor domain (PAS domain)"/>
    <property type="match status" value="1"/>
</dbReference>
<dbReference type="InterPro" id="IPR002197">
    <property type="entry name" value="HTH_Fis"/>
</dbReference>
<dbReference type="InterPro" id="IPR035965">
    <property type="entry name" value="PAS-like_dom_sf"/>
</dbReference>
<evidence type="ECO:0000259" key="7">
    <source>
        <dbReference type="PROSITE" id="PS50112"/>
    </source>
</evidence>
<keyword evidence="5" id="KW-0804">Transcription</keyword>
<keyword evidence="1" id="KW-0547">Nucleotide-binding</keyword>
<dbReference type="PROSITE" id="PS00675">
    <property type="entry name" value="SIGMA54_INTERACT_1"/>
    <property type="match status" value="1"/>
</dbReference>
<keyword evidence="3" id="KW-0805">Transcription regulation</keyword>
<evidence type="ECO:0000256" key="5">
    <source>
        <dbReference type="ARBA" id="ARBA00023163"/>
    </source>
</evidence>
<dbReference type="Gene3D" id="3.30.450.20">
    <property type="entry name" value="PAS domain"/>
    <property type="match status" value="1"/>
</dbReference>
<dbReference type="PROSITE" id="PS00676">
    <property type="entry name" value="SIGMA54_INTERACT_2"/>
    <property type="match status" value="1"/>
</dbReference>
<dbReference type="CDD" id="cd00009">
    <property type="entry name" value="AAA"/>
    <property type="match status" value="1"/>
</dbReference>
<proteinExistence type="predicted"/>
<dbReference type="OrthoDB" id="9803970at2"/>
<dbReference type="Gene3D" id="1.10.8.60">
    <property type="match status" value="1"/>
</dbReference>
<evidence type="ECO:0000256" key="3">
    <source>
        <dbReference type="ARBA" id="ARBA00023015"/>
    </source>
</evidence>
<dbReference type="SUPFAM" id="SSF46689">
    <property type="entry name" value="Homeodomain-like"/>
    <property type="match status" value="1"/>
</dbReference>
<evidence type="ECO:0000256" key="2">
    <source>
        <dbReference type="ARBA" id="ARBA00022840"/>
    </source>
</evidence>
<dbReference type="EMBL" id="VLKH01000009">
    <property type="protein sequence ID" value="TWH78474.1"/>
    <property type="molecule type" value="Genomic_DNA"/>
</dbReference>
<comment type="caution">
    <text evidence="8">The sequence shown here is derived from an EMBL/GenBank/DDBJ whole genome shotgun (WGS) entry which is preliminary data.</text>
</comment>
<dbReference type="Pfam" id="PF08448">
    <property type="entry name" value="PAS_4"/>
    <property type="match status" value="1"/>
</dbReference>
<reference evidence="8 9" key="1">
    <citation type="submission" date="2019-07" db="EMBL/GenBank/DDBJ databases">
        <title>Genomic Encyclopedia of Type Strains, Phase I: the one thousand microbial genomes (KMG-I) project.</title>
        <authorList>
            <person name="Kyrpides N."/>
        </authorList>
    </citation>
    <scope>NUCLEOTIDE SEQUENCE [LARGE SCALE GENOMIC DNA]</scope>
    <source>
        <strain evidence="8 9">DSM 13558</strain>
    </source>
</reference>
<dbReference type="InterPro" id="IPR003593">
    <property type="entry name" value="AAA+_ATPase"/>
</dbReference>
<feature type="domain" description="PAS" evidence="7">
    <location>
        <begin position="3"/>
        <end position="81"/>
    </location>
</feature>
<evidence type="ECO:0000256" key="1">
    <source>
        <dbReference type="ARBA" id="ARBA00022741"/>
    </source>
</evidence>
<dbReference type="AlphaFoldDB" id="A0A562J6B3"/>
<organism evidence="8 9">
    <name type="scientific">Sedimentibacter saalensis</name>
    <dbReference type="NCBI Taxonomy" id="130788"/>
    <lineage>
        <taxon>Bacteria</taxon>
        <taxon>Bacillati</taxon>
        <taxon>Bacillota</taxon>
        <taxon>Tissierellia</taxon>
        <taxon>Sedimentibacter</taxon>
    </lineage>
</organism>
<gene>
    <name evidence="8" type="ORF">LY60_02934</name>
</gene>
<dbReference type="SMART" id="SM00382">
    <property type="entry name" value="AAA"/>
    <property type="match status" value="1"/>
</dbReference>
<dbReference type="Pfam" id="PF02954">
    <property type="entry name" value="HTH_8"/>
    <property type="match status" value="1"/>
</dbReference>
<dbReference type="PANTHER" id="PTHR32071">
    <property type="entry name" value="TRANSCRIPTIONAL REGULATORY PROTEIN"/>
    <property type="match status" value="1"/>
</dbReference>
<dbReference type="PRINTS" id="PR01590">
    <property type="entry name" value="HTHFIS"/>
</dbReference>
<name>A0A562J6B3_9FIRM</name>
<keyword evidence="9" id="KW-1185">Reference proteome</keyword>
<evidence type="ECO:0000313" key="9">
    <source>
        <dbReference type="Proteomes" id="UP000315343"/>
    </source>
</evidence>
<protein>
    <submittedName>
        <fullName evidence="8">Arginine utilization regulatory protein</fullName>
    </submittedName>
</protein>
<dbReference type="InterPro" id="IPR013656">
    <property type="entry name" value="PAS_4"/>
</dbReference>
<dbReference type="Proteomes" id="UP000315343">
    <property type="component" value="Unassembled WGS sequence"/>
</dbReference>
<keyword evidence="4" id="KW-0238">DNA-binding</keyword>
<dbReference type="Pfam" id="PF00158">
    <property type="entry name" value="Sigma54_activat"/>
    <property type="match status" value="1"/>
</dbReference>
<dbReference type="CDD" id="cd00130">
    <property type="entry name" value="PAS"/>
    <property type="match status" value="1"/>
</dbReference>
<dbReference type="PANTHER" id="PTHR32071:SF74">
    <property type="entry name" value="TRANSCRIPTIONAL ACTIVATOR ROCR"/>
    <property type="match status" value="1"/>
</dbReference>
<dbReference type="FunFam" id="3.40.50.300:FF:000006">
    <property type="entry name" value="DNA-binding transcriptional regulator NtrC"/>
    <property type="match status" value="1"/>
</dbReference>
<evidence type="ECO:0000259" key="6">
    <source>
        <dbReference type="PROSITE" id="PS50045"/>
    </source>
</evidence>
<dbReference type="PROSITE" id="PS00688">
    <property type="entry name" value="SIGMA54_INTERACT_3"/>
    <property type="match status" value="1"/>
</dbReference>
<feature type="domain" description="Sigma-54 factor interaction" evidence="6">
    <location>
        <begin position="140"/>
        <end position="368"/>
    </location>
</feature>
<dbReference type="InterPro" id="IPR000014">
    <property type="entry name" value="PAS"/>
</dbReference>
<dbReference type="PROSITE" id="PS50045">
    <property type="entry name" value="SIGMA54_INTERACT_4"/>
    <property type="match status" value="1"/>
</dbReference>